<protein>
    <submittedName>
        <fullName evidence="2">Pol polyprotein</fullName>
    </submittedName>
</protein>
<evidence type="ECO:0000313" key="3">
    <source>
        <dbReference type="Proteomes" id="UP000288805"/>
    </source>
</evidence>
<dbReference type="Gene3D" id="3.30.420.10">
    <property type="entry name" value="Ribonuclease H-like superfamily/Ribonuclease H"/>
    <property type="match status" value="1"/>
</dbReference>
<dbReference type="PROSITE" id="PS50994">
    <property type="entry name" value="INTEGRASE"/>
    <property type="match status" value="1"/>
</dbReference>
<dbReference type="SUPFAM" id="SSF53098">
    <property type="entry name" value="Ribonuclease H-like"/>
    <property type="match status" value="1"/>
</dbReference>
<dbReference type="Proteomes" id="UP000288805">
    <property type="component" value="Unassembled WGS sequence"/>
</dbReference>
<sequence>MFVATDYFSKWVEAEAHASIKDKDVSKFVWKNIMCRFRVPQAIVADNGPQFDSIVFRTFCSELNIKKLYSTPYYPQSNGKAEATNKTLLTALKKMVERAKGKWVDELPRVLWLPGQRLDDQQEIGTLVLRRVFENTTEVGVVMLQANWEGPYVVTKSRPPPAKIKENKVTPAYQRDRLQQHLLRPRQGRLQLRPHHLKESWEYLGTQPPTLPSEWKTPLGAPIAPVSIAQPSPRPSSC</sequence>
<dbReference type="EMBL" id="QGNW01002458">
    <property type="protein sequence ID" value="RVW19590.1"/>
    <property type="molecule type" value="Genomic_DNA"/>
</dbReference>
<evidence type="ECO:0000259" key="1">
    <source>
        <dbReference type="PROSITE" id="PS50994"/>
    </source>
</evidence>
<dbReference type="AlphaFoldDB" id="A0A438C8M8"/>
<organism evidence="2 3">
    <name type="scientific">Vitis vinifera</name>
    <name type="common">Grape</name>
    <dbReference type="NCBI Taxonomy" id="29760"/>
    <lineage>
        <taxon>Eukaryota</taxon>
        <taxon>Viridiplantae</taxon>
        <taxon>Streptophyta</taxon>
        <taxon>Embryophyta</taxon>
        <taxon>Tracheophyta</taxon>
        <taxon>Spermatophyta</taxon>
        <taxon>Magnoliopsida</taxon>
        <taxon>eudicotyledons</taxon>
        <taxon>Gunneridae</taxon>
        <taxon>Pentapetalae</taxon>
        <taxon>rosids</taxon>
        <taxon>Vitales</taxon>
        <taxon>Vitaceae</taxon>
        <taxon>Viteae</taxon>
        <taxon>Vitis</taxon>
    </lineage>
</organism>
<reference evidence="2 3" key="1">
    <citation type="journal article" date="2018" name="PLoS Genet.">
        <title>Population sequencing reveals clonal diversity and ancestral inbreeding in the grapevine cultivar Chardonnay.</title>
        <authorList>
            <person name="Roach M.J."/>
            <person name="Johnson D.L."/>
            <person name="Bohlmann J."/>
            <person name="van Vuuren H.J."/>
            <person name="Jones S.J."/>
            <person name="Pretorius I.S."/>
            <person name="Schmidt S.A."/>
            <person name="Borneman A.R."/>
        </authorList>
    </citation>
    <scope>NUCLEOTIDE SEQUENCE [LARGE SCALE GENOMIC DNA]</scope>
    <source>
        <strain evidence="3">cv. Chardonnay</strain>
        <tissue evidence="2">Leaf</tissue>
    </source>
</reference>
<dbReference type="PANTHER" id="PTHR37984">
    <property type="entry name" value="PROTEIN CBG26694"/>
    <property type="match status" value="1"/>
</dbReference>
<dbReference type="Pfam" id="PF00665">
    <property type="entry name" value="rve"/>
    <property type="match status" value="1"/>
</dbReference>
<dbReference type="InterPro" id="IPR050951">
    <property type="entry name" value="Retrovirus_Pol_polyprotein"/>
</dbReference>
<dbReference type="PANTHER" id="PTHR37984:SF5">
    <property type="entry name" value="PROTEIN NYNRIN-LIKE"/>
    <property type="match status" value="1"/>
</dbReference>
<comment type="caution">
    <text evidence="2">The sequence shown here is derived from an EMBL/GenBank/DDBJ whole genome shotgun (WGS) entry which is preliminary data.</text>
</comment>
<evidence type="ECO:0000313" key="2">
    <source>
        <dbReference type="EMBL" id="RVW19590.1"/>
    </source>
</evidence>
<feature type="domain" description="Integrase catalytic" evidence="1">
    <location>
        <begin position="1"/>
        <end position="159"/>
    </location>
</feature>
<proteinExistence type="predicted"/>
<dbReference type="GO" id="GO:0015074">
    <property type="term" value="P:DNA integration"/>
    <property type="evidence" value="ECO:0007669"/>
    <property type="project" value="InterPro"/>
</dbReference>
<dbReference type="GO" id="GO:0003676">
    <property type="term" value="F:nucleic acid binding"/>
    <property type="evidence" value="ECO:0007669"/>
    <property type="project" value="InterPro"/>
</dbReference>
<dbReference type="InterPro" id="IPR001584">
    <property type="entry name" value="Integrase_cat-core"/>
</dbReference>
<name>A0A438C8M8_VITVI</name>
<accession>A0A438C8M8</accession>
<dbReference type="InterPro" id="IPR036397">
    <property type="entry name" value="RNaseH_sf"/>
</dbReference>
<gene>
    <name evidence="2" type="primary">pol_1514</name>
    <name evidence="2" type="ORF">CK203_115947</name>
</gene>
<dbReference type="InterPro" id="IPR012337">
    <property type="entry name" value="RNaseH-like_sf"/>
</dbReference>